<evidence type="ECO:0000313" key="3">
    <source>
        <dbReference type="Proteomes" id="UP000250043"/>
    </source>
</evidence>
<evidence type="ECO:0000256" key="1">
    <source>
        <dbReference type="SAM" id="MobiDB-lite"/>
    </source>
</evidence>
<feature type="region of interest" description="Disordered" evidence="1">
    <location>
        <begin position="1"/>
        <end position="73"/>
    </location>
</feature>
<feature type="compositionally biased region" description="Basic residues" evidence="1">
    <location>
        <begin position="13"/>
        <end position="29"/>
    </location>
</feature>
<sequence>MQHGGQRPSPRLSRQHLRRRARALTHRRPRPDIARDALRYEAGRHSCGPERRHTRDDMVPGDRGLGGLAQADDEGRADARWRAEWGTPPPYLGTQAGLTRESITCSMSTWCYCVPEERDFWGGTMADRREDGWFAVLHGEILCRV</sequence>
<dbReference type="OrthoDB" id="10017101at2759"/>
<evidence type="ECO:0000313" key="2">
    <source>
        <dbReference type="EMBL" id="OCH84345.1"/>
    </source>
</evidence>
<accession>A0A8E2ASC9</accession>
<name>A0A8E2ASC9_9APHY</name>
<dbReference type="AlphaFoldDB" id="A0A8E2ASC9"/>
<proteinExistence type="predicted"/>
<feature type="compositionally biased region" description="Basic and acidic residues" evidence="1">
    <location>
        <begin position="30"/>
        <end position="60"/>
    </location>
</feature>
<organism evidence="2 3">
    <name type="scientific">Obba rivulosa</name>
    <dbReference type="NCBI Taxonomy" id="1052685"/>
    <lineage>
        <taxon>Eukaryota</taxon>
        <taxon>Fungi</taxon>
        <taxon>Dikarya</taxon>
        <taxon>Basidiomycota</taxon>
        <taxon>Agaricomycotina</taxon>
        <taxon>Agaricomycetes</taxon>
        <taxon>Polyporales</taxon>
        <taxon>Gelatoporiaceae</taxon>
        <taxon>Obba</taxon>
    </lineage>
</organism>
<protein>
    <submittedName>
        <fullName evidence="2">Uncharacterized protein</fullName>
    </submittedName>
</protein>
<dbReference type="EMBL" id="KV722686">
    <property type="protein sequence ID" value="OCH84345.1"/>
    <property type="molecule type" value="Genomic_DNA"/>
</dbReference>
<gene>
    <name evidence="2" type="ORF">OBBRIDRAFT_799183</name>
</gene>
<reference evidence="2 3" key="1">
    <citation type="submission" date="2016-07" db="EMBL/GenBank/DDBJ databases">
        <title>Draft genome of the white-rot fungus Obba rivulosa 3A-2.</title>
        <authorList>
            <consortium name="DOE Joint Genome Institute"/>
            <person name="Miettinen O."/>
            <person name="Riley R."/>
            <person name="Acob R."/>
            <person name="Barry K."/>
            <person name="Cullen D."/>
            <person name="De Vries R."/>
            <person name="Hainaut M."/>
            <person name="Hatakka A."/>
            <person name="Henrissat B."/>
            <person name="Hilden K."/>
            <person name="Kuo R."/>
            <person name="Labutti K."/>
            <person name="Lipzen A."/>
            <person name="Makela M.R."/>
            <person name="Sandor L."/>
            <person name="Spatafora J.W."/>
            <person name="Grigoriev I.V."/>
            <person name="Hibbett D.S."/>
        </authorList>
    </citation>
    <scope>NUCLEOTIDE SEQUENCE [LARGE SCALE GENOMIC DNA]</scope>
    <source>
        <strain evidence="2 3">3A-2</strain>
    </source>
</reference>
<keyword evidence="3" id="KW-1185">Reference proteome</keyword>
<dbReference type="Proteomes" id="UP000250043">
    <property type="component" value="Unassembled WGS sequence"/>
</dbReference>